<dbReference type="CDD" id="cd04301">
    <property type="entry name" value="NAT_SF"/>
    <property type="match status" value="1"/>
</dbReference>
<evidence type="ECO:0000313" key="2">
    <source>
        <dbReference type="EMBL" id="KAF2266599.1"/>
    </source>
</evidence>
<dbReference type="Pfam" id="PF00583">
    <property type="entry name" value="Acetyltransf_1"/>
    <property type="match status" value="1"/>
</dbReference>
<sequence length="166" mass="18963">MSRVSTPTEQESGGFQLKDLASISSSDRQSFVEMVSKIEKKSFPASEAFDFNTELRKKNVRMVLAVQSDESTRVIGYLVYLRMKRLAFLHKICVVEHERGKGVAGYLMHSLFQQLKKTGCCNVQLWVDENRTPARALYESYGFQQIDRCIDYYGPGRTALKMQSSI</sequence>
<dbReference type="SUPFAM" id="SSF55729">
    <property type="entry name" value="Acyl-CoA N-acyltransferases (Nat)"/>
    <property type="match status" value="1"/>
</dbReference>
<dbReference type="InterPro" id="IPR000182">
    <property type="entry name" value="GNAT_dom"/>
</dbReference>
<dbReference type="AlphaFoldDB" id="A0A9P4KI01"/>
<evidence type="ECO:0000259" key="1">
    <source>
        <dbReference type="PROSITE" id="PS51186"/>
    </source>
</evidence>
<dbReference type="InterPro" id="IPR016181">
    <property type="entry name" value="Acyl_CoA_acyltransferase"/>
</dbReference>
<dbReference type="PANTHER" id="PTHR47542">
    <property type="entry name" value="ACYL-COA N-ACYLTRANSFERASES (NAT) SUPERFAMILY PROTEIN"/>
    <property type="match status" value="1"/>
</dbReference>
<reference evidence="3" key="1">
    <citation type="journal article" date="2020" name="Stud. Mycol.">
        <title>101 Dothideomycetes genomes: A test case for predicting lifestyles and emergence of pathogens.</title>
        <authorList>
            <person name="Haridas S."/>
            <person name="Albert R."/>
            <person name="Binder M."/>
            <person name="Bloem J."/>
            <person name="LaButti K."/>
            <person name="Salamov A."/>
            <person name="Andreopoulos B."/>
            <person name="Baker S."/>
            <person name="Barry K."/>
            <person name="Bills G."/>
            <person name="Bluhm B."/>
            <person name="Cannon C."/>
            <person name="Castanera R."/>
            <person name="Culley D."/>
            <person name="Daum C."/>
            <person name="Ezra D."/>
            <person name="Gonzalez J."/>
            <person name="Henrissat B."/>
            <person name="Kuo A."/>
            <person name="Liang C."/>
            <person name="Lipzen A."/>
            <person name="Lutzoni F."/>
            <person name="Magnuson J."/>
            <person name="Mondo S."/>
            <person name="Nolan M."/>
            <person name="Ohm R."/>
            <person name="Pangilinan J."/>
            <person name="Park H.-J."/>
            <person name="Ramirez L."/>
            <person name="Alfaro M."/>
            <person name="Sun H."/>
            <person name="Tritt A."/>
            <person name="Yoshinaga Y."/>
            <person name="Zwiers L.-H."/>
            <person name="Turgeon B."/>
            <person name="Goodwin S."/>
            <person name="Spatafora J."/>
            <person name="Crous P."/>
            <person name="Grigoriev I."/>
        </authorList>
    </citation>
    <scope>NUCLEOTIDE SEQUENCE [LARGE SCALE GENOMIC DNA]</scope>
    <source>
        <strain evidence="3">CBS 304.66</strain>
    </source>
</reference>
<dbReference type="PROSITE" id="PS51186">
    <property type="entry name" value="GNAT"/>
    <property type="match status" value="1"/>
</dbReference>
<feature type="domain" description="N-acetyltransferase" evidence="1">
    <location>
        <begin position="21"/>
        <end position="166"/>
    </location>
</feature>
<gene>
    <name evidence="2" type="ORF">CC78DRAFT_577910</name>
</gene>
<accession>A0A9P4KI01</accession>
<proteinExistence type="predicted"/>
<keyword evidence="3" id="KW-1185">Reference proteome</keyword>
<dbReference type="GO" id="GO:0016747">
    <property type="term" value="F:acyltransferase activity, transferring groups other than amino-acyl groups"/>
    <property type="evidence" value="ECO:0007669"/>
    <property type="project" value="InterPro"/>
</dbReference>
<dbReference type="Gene3D" id="3.40.630.30">
    <property type="match status" value="1"/>
</dbReference>
<name>A0A9P4KI01_9PLEO</name>
<dbReference type="Proteomes" id="UP000800093">
    <property type="component" value="Unassembled WGS sequence"/>
</dbReference>
<evidence type="ECO:0000313" key="3">
    <source>
        <dbReference type="Proteomes" id="UP000800093"/>
    </source>
</evidence>
<comment type="caution">
    <text evidence="2">The sequence shown here is derived from an EMBL/GenBank/DDBJ whole genome shotgun (WGS) entry which is preliminary data.</text>
</comment>
<dbReference type="PANTHER" id="PTHR47542:SF2">
    <property type="entry name" value="ACYL-COA N-ACYLTRANSFERASES (NAT) SUPERFAMILY PROTEIN"/>
    <property type="match status" value="1"/>
</dbReference>
<protein>
    <submittedName>
        <fullName evidence="2">Acetyltransferas-like protein</fullName>
    </submittedName>
</protein>
<dbReference type="OrthoDB" id="41532at2759"/>
<organism evidence="2 3">
    <name type="scientific">Lojkania enalia</name>
    <dbReference type="NCBI Taxonomy" id="147567"/>
    <lineage>
        <taxon>Eukaryota</taxon>
        <taxon>Fungi</taxon>
        <taxon>Dikarya</taxon>
        <taxon>Ascomycota</taxon>
        <taxon>Pezizomycotina</taxon>
        <taxon>Dothideomycetes</taxon>
        <taxon>Pleosporomycetidae</taxon>
        <taxon>Pleosporales</taxon>
        <taxon>Pleosporales incertae sedis</taxon>
        <taxon>Lojkania</taxon>
    </lineage>
</organism>
<dbReference type="EMBL" id="ML986596">
    <property type="protein sequence ID" value="KAF2266599.1"/>
    <property type="molecule type" value="Genomic_DNA"/>
</dbReference>